<name>A0A8H3PKV1_GIBZA</name>
<dbReference type="EMBL" id="CAJPIJ010000116">
    <property type="protein sequence ID" value="CAG1979863.1"/>
    <property type="molecule type" value="Genomic_DNA"/>
</dbReference>
<protein>
    <submittedName>
        <fullName evidence="1">Uncharacterized protein</fullName>
    </submittedName>
</protein>
<comment type="caution">
    <text evidence="1">The sequence shown here is derived from an EMBL/GenBank/DDBJ whole genome shotgun (WGS) entry which is preliminary data.</text>
</comment>
<dbReference type="AlphaFoldDB" id="A0A8H3PKV1"/>
<sequence length="891" mass="101174">MDTTWHQTIHRWSTNNDRLYKQSEKWIKAFFDSMPSPTLDEIQALNKKKDEPAHQTVQAGCREFLTSFSSLASQNLPSINFKRQLFEDETENSKPTNTCANIHLYDFHPRDITTEMRYQEYDFKEREDHEKKYSWVQDYGTFLDVVQLFCLQTQLRDCNFPRCKESRKHLDKFLPTCEKWERLRDWVLTGASCQLAAAKAGYQWLDDFSAFQLDNLMELKIQSGLTGDPVAVFDVCKMSHFWLSQVQAPCRRFANGFLSFWRNDPSTWGWNNSSIPKHVTLPAVERALQKARLLRLCKNRVWNLAYSSERGENDIYALMELAEQAKNSDALSHPEHEACSATQCLFQDENSTLKKQLHKCAEQNCSGKFFPLPELNDAVHLGRSTAWPTASMNSDKISLLPESTQFMAISHVWSDGTGIGVSQAGEVNSCLLLYFKSLAEELACDGIWWDAVCIPPERQARRKAISKMHENYLLAKHTLVHDRYLLQCDWAEDGSPALALILSPWFTRGWTALELSVSKSVKVLFRDLSSTSGYVIKDLDNDILVNGNFAKPGHLVAAAVISRLRRNEPSITDLLMIMRTRSTTWTRDRIAIASMLARVSDYDYEDSPADATIKIMRLYMEVPLNFLLHGYETVSSSGGPFSWCPLNLLDGTPATLSNTPSRSDLNGNILVDRLGAAIGVWRIRLLKEEDKRTLRPHAMHLSVQYRVSKTLEEKWDHCLLLYRDDMQTHQHPALLLSAAGICWPEERYGLPPVTEPYINGHYIGCVFDSNTSTESYRRLGVRIGCDVNKPTVPAKDIVDRVYKLSNSSIIRKAYSGHCSFDADSRVSIQSGIGRRFDTGFTRSYGGIGGIAPALTSIEIIGKIESARGNIDKEPMSWNNVTGLTGPSGFQW</sequence>
<dbReference type="PANTHER" id="PTHR39596">
    <property type="match status" value="1"/>
</dbReference>
<dbReference type="OrthoDB" id="20872at2759"/>
<organism evidence="1 2">
    <name type="scientific">Gibberella zeae</name>
    <name type="common">Wheat head blight fungus</name>
    <name type="synonym">Fusarium graminearum</name>
    <dbReference type="NCBI Taxonomy" id="5518"/>
    <lineage>
        <taxon>Eukaryota</taxon>
        <taxon>Fungi</taxon>
        <taxon>Dikarya</taxon>
        <taxon>Ascomycota</taxon>
        <taxon>Pezizomycotina</taxon>
        <taxon>Sordariomycetes</taxon>
        <taxon>Hypocreomycetidae</taxon>
        <taxon>Hypocreales</taxon>
        <taxon>Nectriaceae</taxon>
        <taxon>Fusarium</taxon>
    </lineage>
</organism>
<dbReference type="PANTHER" id="PTHR39596:SF2">
    <property type="entry name" value="HET DOMAIN PROTEIN (AFU_ORTHOLOGUE AFUA_1G17550)-RELATED"/>
    <property type="match status" value="1"/>
</dbReference>
<proteinExistence type="predicted"/>
<reference evidence="1" key="1">
    <citation type="submission" date="2021-03" db="EMBL/GenBank/DDBJ databases">
        <authorList>
            <person name="Alouane T."/>
            <person name="Langin T."/>
            <person name="Bonhomme L."/>
        </authorList>
    </citation>
    <scope>NUCLEOTIDE SEQUENCE</scope>
    <source>
        <strain evidence="1">MDC_Fg202</strain>
    </source>
</reference>
<dbReference type="Proteomes" id="UP000746612">
    <property type="component" value="Unassembled WGS sequence"/>
</dbReference>
<evidence type="ECO:0000313" key="1">
    <source>
        <dbReference type="EMBL" id="CAG1979863.1"/>
    </source>
</evidence>
<gene>
    <name evidence="1" type="ORF">MDCFG202_LOCUS197987</name>
</gene>
<evidence type="ECO:0000313" key="2">
    <source>
        <dbReference type="Proteomes" id="UP000746612"/>
    </source>
</evidence>
<accession>A0A8H3PKV1</accession>